<dbReference type="InterPro" id="IPR057190">
    <property type="entry name" value="DUF7868"/>
</dbReference>
<dbReference type="AlphaFoldDB" id="A0A4P7GH08"/>
<dbReference type="RefSeq" id="WP_135073488.1">
    <property type="nucleotide sequence ID" value="NZ_CP038267.1"/>
</dbReference>
<gene>
    <name evidence="2" type="ORF">EXE57_01915</name>
</gene>
<evidence type="ECO:0000259" key="1">
    <source>
        <dbReference type="Pfam" id="PF25271"/>
    </source>
</evidence>
<dbReference type="KEGG" id="noy:EXE57_01915"/>
<dbReference type="Proteomes" id="UP000294894">
    <property type="component" value="Chromosome"/>
</dbReference>
<evidence type="ECO:0000313" key="3">
    <source>
        <dbReference type="Proteomes" id="UP000294894"/>
    </source>
</evidence>
<evidence type="ECO:0000313" key="2">
    <source>
        <dbReference type="EMBL" id="QBR91160.1"/>
    </source>
</evidence>
<protein>
    <recommendedName>
        <fullName evidence="1">DUF7868 domain-containing protein</fullName>
    </recommendedName>
</protein>
<dbReference type="Pfam" id="PF25271">
    <property type="entry name" value="DUF7868"/>
    <property type="match status" value="1"/>
</dbReference>
<reference evidence="2 3" key="1">
    <citation type="submission" date="2019-03" db="EMBL/GenBank/DDBJ databases">
        <title>Three New Species of Nocardioides, Nocardioides euryhalodurans sp. nov., Nocardioides seonyuensis sp. nov. and Nocardioides eburneoflavus sp. nov., Iolated from Soil.</title>
        <authorList>
            <person name="Roh S.G."/>
            <person name="Lee C."/>
            <person name="Kim M.-K."/>
            <person name="Kim S.B."/>
        </authorList>
    </citation>
    <scope>NUCLEOTIDE SEQUENCE [LARGE SCALE GENOMIC DNA]</scope>
    <source>
        <strain evidence="2 3">MMS17-SY117</strain>
    </source>
</reference>
<name>A0A4P7GH08_9ACTN</name>
<dbReference type="EMBL" id="CP038267">
    <property type="protein sequence ID" value="QBR91160.1"/>
    <property type="molecule type" value="Genomic_DNA"/>
</dbReference>
<feature type="domain" description="DUF7868" evidence="1">
    <location>
        <begin position="9"/>
        <end position="153"/>
    </location>
</feature>
<organism evidence="2 3">
    <name type="scientific">Nocardioides euryhalodurans</name>
    <dbReference type="NCBI Taxonomy" id="2518370"/>
    <lineage>
        <taxon>Bacteria</taxon>
        <taxon>Bacillati</taxon>
        <taxon>Actinomycetota</taxon>
        <taxon>Actinomycetes</taxon>
        <taxon>Propionibacteriales</taxon>
        <taxon>Nocardioidaceae</taxon>
        <taxon>Nocardioides</taxon>
    </lineage>
</organism>
<keyword evidence="3" id="KW-1185">Reference proteome</keyword>
<proteinExistence type="predicted"/>
<accession>A0A4P7GH08</accession>
<sequence length="189" mass="20726">MAAQDRRPPEMVAASRRPVRLAGSRASVSAQVDRGAVSTLEAAAAPSARGVVRRGRRAYLNVEDIRALSNPGVVYGVYLNLPKRVTERVRDFHHVGNLTAFGIENMNSLDSRHDHVPGMRHTFDVTRKLRVLRRAGRIRKGEAIEVTFLPELPTPPPGYTGNVDKVLGELLDGAREAPMTVGRVSVFVD</sequence>